<comment type="caution">
    <text evidence="3">The sequence shown here is derived from an EMBL/GenBank/DDBJ whole genome shotgun (WGS) entry which is preliminary data.</text>
</comment>
<reference evidence="3 4" key="1">
    <citation type="submission" date="2021-04" db="EMBL/GenBank/DDBJ databases">
        <authorList>
            <person name="Ivanova A."/>
        </authorList>
    </citation>
    <scope>NUCLEOTIDE SEQUENCE [LARGE SCALE GENOMIC DNA]</scope>
    <source>
        <strain evidence="3 4">G18</strain>
    </source>
</reference>
<dbReference type="RefSeq" id="WP_210653221.1">
    <property type="nucleotide sequence ID" value="NZ_JAGKQQ010000001.1"/>
</dbReference>
<sequence>MSSVTSALRECHRLRVHLRNLQAEIDRGPRVLQGYQDDLDTARQSHKDHHDSITKLKLKQREDEGSLKQTETRLAKLEDQLTGISVQKEYAAKQSEIVQAQAKKGELEDAILATIMELEERTAAIPAVEQVWAQAQADFKQFQIEAAERLEGMKGDQEVCTADLARTEATLPPDVKPTYDNIVKTKGPDSFAASKARVCQGCRTSMTESQFIALRNGTFRTCASCGRMQYPVE</sequence>
<dbReference type="Gene3D" id="1.10.287.1490">
    <property type="match status" value="1"/>
</dbReference>
<evidence type="ECO:0000259" key="2">
    <source>
        <dbReference type="Pfam" id="PF24481"/>
    </source>
</evidence>
<protein>
    <recommendedName>
        <fullName evidence="2">CT398-like coiled coil hairpin domain-containing protein</fullName>
    </recommendedName>
</protein>
<organism evidence="3 4">
    <name type="scientific">Gemmata palustris</name>
    <dbReference type="NCBI Taxonomy" id="2822762"/>
    <lineage>
        <taxon>Bacteria</taxon>
        <taxon>Pseudomonadati</taxon>
        <taxon>Planctomycetota</taxon>
        <taxon>Planctomycetia</taxon>
        <taxon>Gemmatales</taxon>
        <taxon>Gemmataceae</taxon>
        <taxon>Gemmata</taxon>
    </lineage>
</organism>
<keyword evidence="4" id="KW-1185">Reference proteome</keyword>
<proteinExistence type="predicted"/>
<evidence type="ECO:0000313" key="4">
    <source>
        <dbReference type="Proteomes" id="UP000676565"/>
    </source>
</evidence>
<evidence type="ECO:0000256" key="1">
    <source>
        <dbReference type="SAM" id="MobiDB-lite"/>
    </source>
</evidence>
<feature type="region of interest" description="Disordered" evidence="1">
    <location>
        <begin position="41"/>
        <end position="67"/>
    </location>
</feature>
<name>A0ABS5BN36_9BACT</name>
<evidence type="ECO:0000313" key="3">
    <source>
        <dbReference type="EMBL" id="MBP3955126.1"/>
    </source>
</evidence>
<dbReference type="Proteomes" id="UP000676565">
    <property type="component" value="Unassembled WGS sequence"/>
</dbReference>
<dbReference type="Pfam" id="PF24481">
    <property type="entry name" value="CT398_CC"/>
    <property type="match status" value="1"/>
</dbReference>
<gene>
    <name evidence="3" type="ORF">J8F10_07510</name>
</gene>
<accession>A0ABS5BN36</accession>
<feature type="domain" description="CT398-like coiled coil hairpin" evidence="2">
    <location>
        <begin position="35"/>
        <end position="186"/>
    </location>
</feature>
<dbReference type="InterPro" id="IPR056003">
    <property type="entry name" value="CT398_CC_hairpin"/>
</dbReference>
<dbReference type="EMBL" id="JAGKQQ010000001">
    <property type="protein sequence ID" value="MBP3955126.1"/>
    <property type="molecule type" value="Genomic_DNA"/>
</dbReference>